<sequence length="85" mass="9581">MSLGLKDECQHPSVVYFFFFFSCRLSKPSFIDLGSSRHRAHVVVNDMLYSVHVPHARVPPVAWSMSSLAVDEHLISSLPSIYDTS</sequence>
<evidence type="ECO:0000313" key="1">
    <source>
        <dbReference type="EMBL" id="GIY28057.1"/>
    </source>
</evidence>
<proteinExistence type="predicted"/>
<dbReference type="PROSITE" id="PS51257">
    <property type="entry name" value="PROKAR_LIPOPROTEIN"/>
    <property type="match status" value="1"/>
</dbReference>
<dbReference type="Proteomes" id="UP001054837">
    <property type="component" value="Unassembled WGS sequence"/>
</dbReference>
<dbReference type="AlphaFoldDB" id="A0AAV4S386"/>
<reference evidence="1 2" key="1">
    <citation type="submission" date="2021-06" db="EMBL/GenBank/DDBJ databases">
        <title>Caerostris darwini draft genome.</title>
        <authorList>
            <person name="Kono N."/>
            <person name="Arakawa K."/>
        </authorList>
    </citation>
    <scope>NUCLEOTIDE SEQUENCE [LARGE SCALE GENOMIC DNA]</scope>
</reference>
<name>A0AAV4S386_9ARAC</name>
<dbReference type="EMBL" id="BPLQ01007128">
    <property type="protein sequence ID" value="GIY28057.1"/>
    <property type="molecule type" value="Genomic_DNA"/>
</dbReference>
<keyword evidence="2" id="KW-1185">Reference proteome</keyword>
<evidence type="ECO:0000313" key="2">
    <source>
        <dbReference type="Proteomes" id="UP001054837"/>
    </source>
</evidence>
<protein>
    <submittedName>
        <fullName evidence="1">Uncharacterized protein</fullName>
    </submittedName>
</protein>
<comment type="caution">
    <text evidence="1">The sequence shown here is derived from an EMBL/GenBank/DDBJ whole genome shotgun (WGS) entry which is preliminary data.</text>
</comment>
<gene>
    <name evidence="1" type="ORF">CDAR_236881</name>
</gene>
<accession>A0AAV4S386</accession>
<organism evidence="1 2">
    <name type="scientific">Caerostris darwini</name>
    <dbReference type="NCBI Taxonomy" id="1538125"/>
    <lineage>
        <taxon>Eukaryota</taxon>
        <taxon>Metazoa</taxon>
        <taxon>Ecdysozoa</taxon>
        <taxon>Arthropoda</taxon>
        <taxon>Chelicerata</taxon>
        <taxon>Arachnida</taxon>
        <taxon>Araneae</taxon>
        <taxon>Araneomorphae</taxon>
        <taxon>Entelegynae</taxon>
        <taxon>Araneoidea</taxon>
        <taxon>Araneidae</taxon>
        <taxon>Caerostris</taxon>
    </lineage>
</organism>